<evidence type="ECO:0000313" key="2">
    <source>
        <dbReference type="EMBL" id="NYJ20951.1"/>
    </source>
</evidence>
<dbReference type="Proteomes" id="UP000537260">
    <property type="component" value="Unassembled WGS sequence"/>
</dbReference>
<sequence>MNALDEHPPSTMTATDYARSVEATPGEFSWRKLERHAYDSYPQITAMLDIVVAELDSVRVSRWRNGRWTGAGLFIVVMYFAPLLIAVILRLAGEEVNDDPNTLLKWAATLTIGQIFFRIWEWVRAARGRRPAVNDLRLMVAATLFAFAASAWGGYIGASDYLPERAWLYALLFLLITHVCRAATVMMIARGRARERGELAFTLRSHSAVTAAIARLPKEEQDKIKKDLATALKLLATAGVISTNDQSDALTRGLGNLAPWRCSDAPLKPRINSIDAPEAPHL</sequence>
<evidence type="ECO:0000313" key="3">
    <source>
        <dbReference type="Proteomes" id="UP000537260"/>
    </source>
</evidence>
<name>A0A7Z0EFY4_9MICO</name>
<evidence type="ECO:0000256" key="1">
    <source>
        <dbReference type="SAM" id="Phobius"/>
    </source>
</evidence>
<feature type="transmembrane region" description="Helical" evidence="1">
    <location>
        <begin position="135"/>
        <end position="155"/>
    </location>
</feature>
<organism evidence="2 3">
    <name type="scientific">Glaciibacter psychrotolerans</name>
    <dbReference type="NCBI Taxonomy" id="670054"/>
    <lineage>
        <taxon>Bacteria</taxon>
        <taxon>Bacillati</taxon>
        <taxon>Actinomycetota</taxon>
        <taxon>Actinomycetes</taxon>
        <taxon>Micrococcales</taxon>
        <taxon>Microbacteriaceae</taxon>
        <taxon>Glaciibacter</taxon>
    </lineage>
</organism>
<keyword evidence="1" id="KW-0812">Transmembrane</keyword>
<proteinExistence type="predicted"/>
<keyword evidence="1" id="KW-1133">Transmembrane helix</keyword>
<accession>A0A7Z0EFY4</accession>
<feature type="transmembrane region" description="Helical" evidence="1">
    <location>
        <begin position="68"/>
        <end position="91"/>
    </location>
</feature>
<keyword evidence="3" id="KW-1185">Reference proteome</keyword>
<comment type="caution">
    <text evidence="2">The sequence shown here is derived from an EMBL/GenBank/DDBJ whole genome shotgun (WGS) entry which is preliminary data.</text>
</comment>
<dbReference type="RefSeq" id="WP_179579626.1">
    <property type="nucleotide sequence ID" value="NZ_JACCFM010000001.1"/>
</dbReference>
<keyword evidence="1" id="KW-0472">Membrane</keyword>
<dbReference type="EMBL" id="JACCFM010000001">
    <property type="protein sequence ID" value="NYJ20951.1"/>
    <property type="molecule type" value="Genomic_DNA"/>
</dbReference>
<gene>
    <name evidence="2" type="ORF">HNR05_002742</name>
</gene>
<feature type="transmembrane region" description="Helical" evidence="1">
    <location>
        <begin position="167"/>
        <end position="189"/>
    </location>
</feature>
<feature type="transmembrane region" description="Helical" evidence="1">
    <location>
        <begin position="103"/>
        <end position="123"/>
    </location>
</feature>
<reference evidence="2 3" key="1">
    <citation type="submission" date="2020-07" db="EMBL/GenBank/DDBJ databases">
        <title>Sequencing the genomes of 1000 actinobacteria strains.</title>
        <authorList>
            <person name="Klenk H.-P."/>
        </authorList>
    </citation>
    <scope>NUCLEOTIDE SEQUENCE [LARGE SCALE GENOMIC DNA]</scope>
    <source>
        <strain evidence="2 3">LI1</strain>
    </source>
</reference>
<protein>
    <submittedName>
        <fullName evidence="2">Cation transport ATPase</fullName>
    </submittedName>
</protein>
<dbReference type="AlphaFoldDB" id="A0A7Z0EFY4"/>